<proteinExistence type="predicted"/>
<accession>A0A024U3X2</accession>
<name>A0A024U3X2_9STRA</name>
<reference evidence="1" key="1">
    <citation type="submission" date="2013-12" db="EMBL/GenBank/DDBJ databases">
        <title>The Genome Sequence of Aphanomyces invadans NJM9701.</title>
        <authorList>
            <consortium name="The Broad Institute Genomics Platform"/>
            <person name="Russ C."/>
            <person name="Tyler B."/>
            <person name="van West P."/>
            <person name="Dieguez-Uribeondo J."/>
            <person name="Young S.K."/>
            <person name="Zeng Q."/>
            <person name="Gargeya S."/>
            <person name="Fitzgerald M."/>
            <person name="Abouelleil A."/>
            <person name="Alvarado L."/>
            <person name="Chapman S.B."/>
            <person name="Gainer-Dewar J."/>
            <person name="Goldberg J."/>
            <person name="Griggs A."/>
            <person name="Gujja S."/>
            <person name="Hansen M."/>
            <person name="Howarth C."/>
            <person name="Imamovic A."/>
            <person name="Ireland A."/>
            <person name="Larimer J."/>
            <person name="McCowan C."/>
            <person name="Murphy C."/>
            <person name="Pearson M."/>
            <person name="Poon T.W."/>
            <person name="Priest M."/>
            <person name="Roberts A."/>
            <person name="Saif S."/>
            <person name="Shea T."/>
            <person name="Sykes S."/>
            <person name="Wortman J."/>
            <person name="Nusbaum C."/>
            <person name="Birren B."/>
        </authorList>
    </citation>
    <scope>NUCLEOTIDE SEQUENCE [LARGE SCALE GENOMIC DNA]</scope>
    <source>
        <strain evidence="1">NJM9701</strain>
    </source>
</reference>
<dbReference type="RefSeq" id="XP_008871348.1">
    <property type="nucleotide sequence ID" value="XM_008873126.1"/>
</dbReference>
<sequence>MASSTDAGAAAATSTTIGSDSFGRRMPWLGVMAYQDLHLLGTLSLYTMCRLGDELTSVIVCLSPKMLPSNVKLEEGRIDTHVGGTNHDSSTVSVHAVLVDESTDMRRPCMDVRVEIVDLHLTPACGPVVHVEDAKDER</sequence>
<organism evidence="1">
    <name type="scientific">Aphanomyces invadans</name>
    <dbReference type="NCBI Taxonomy" id="157072"/>
    <lineage>
        <taxon>Eukaryota</taxon>
        <taxon>Sar</taxon>
        <taxon>Stramenopiles</taxon>
        <taxon>Oomycota</taxon>
        <taxon>Saprolegniomycetes</taxon>
        <taxon>Saprolegniales</taxon>
        <taxon>Verrucalvaceae</taxon>
        <taxon>Aphanomyces</taxon>
    </lineage>
</organism>
<gene>
    <name evidence="1" type="ORF">H310_07693</name>
</gene>
<dbReference type="AlphaFoldDB" id="A0A024U3X2"/>
<dbReference type="VEuPathDB" id="FungiDB:H310_07693"/>
<evidence type="ECO:0000313" key="1">
    <source>
        <dbReference type="EMBL" id="ETW00323.1"/>
    </source>
</evidence>
<dbReference type="EMBL" id="KI913965">
    <property type="protein sequence ID" value="ETW00323.1"/>
    <property type="molecule type" value="Genomic_DNA"/>
</dbReference>
<dbReference type="GeneID" id="20084743"/>
<protein>
    <submittedName>
        <fullName evidence="1">Uncharacterized protein</fullName>
    </submittedName>
</protein>